<dbReference type="RefSeq" id="WP_011714784.1">
    <property type="nucleotide sequence ID" value="NC_008576.1"/>
</dbReference>
<keyword evidence="5" id="KW-0676">Redox-active center</keyword>
<dbReference type="InterPro" id="IPR017937">
    <property type="entry name" value="Thioredoxin_CS"/>
</dbReference>
<organism evidence="7 8">
    <name type="scientific">Magnetococcus marinus (strain ATCC BAA-1437 / JCM 17883 / MC-1)</name>
    <dbReference type="NCBI Taxonomy" id="156889"/>
    <lineage>
        <taxon>Bacteria</taxon>
        <taxon>Pseudomonadati</taxon>
        <taxon>Pseudomonadota</taxon>
        <taxon>Magnetococcia</taxon>
        <taxon>Magnetococcales</taxon>
        <taxon>Magnetococcaceae</taxon>
        <taxon>Magnetococcus</taxon>
    </lineage>
</organism>
<reference evidence="8" key="1">
    <citation type="journal article" date="2009" name="Appl. Environ. Microbiol.">
        <title>Complete genome sequence of the chemolithoautotrophic marine magnetotactic coccus strain MC-1.</title>
        <authorList>
            <person name="Schubbe S."/>
            <person name="Williams T.J."/>
            <person name="Xie G."/>
            <person name="Kiss H.E."/>
            <person name="Brettin T.S."/>
            <person name="Martinez D."/>
            <person name="Ross C.A."/>
            <person name="Schuler D."/>
            <person name="Cox B.L."/>
            <person name="Nealson K.H."/>
            <person name="Bazylinski D.A."/>
        </authorList>
    </citation>
    <scope>NUCLEOTIDE SEQUENCE [LARGE SCALE GENOMIC DNA]</scope>
    <source>
        <strain evidence="8">ATCC BAA-1437 / JCM 17883 / MC-1</strain>
    </source>
</reference>
<dbReference type="STRING" id="156889.Mmc1_3232"/>
<keyword evidence="4" id="KW-1015">Disulfide bond</keyword>
<evidence type="ECO:0000256" key="4">
    <source>
        <dbReference type="ARBA" id="ARBA00023157"/>
    </source>
</evidence>
<dbReference type="InterPro" id="IPR013766">
    <property type="entry name" value="Thioredoxin_domain"/>
</dbReference>
<dbReference type="PROSITE" id="PS00194">
    <property type="entry name" value="THIOREDOXIN_1"/>
    <property type="match status" value="1"/>
</dbReference>
<evidence type="ECO:0000256" key="2">
    <source>
        <dbReference type="ARBA" id="ARBA00022448"/>
    </source>
</evidence>
<dbReference type="Proteomes" id="UP000002586">
    <property type="component" value="Chromosome"/>
</dbReference>
<dbReference type="AlphaFoldDB" id="A0LCM9"/>
<dbReference type="eggNOG" id="COG3118">
    <property type="taxonomic scope" value="Bacteria"/>
</dbReference>
<dbReference type="GO" id="GO:0015035">
    <property type="term" value="F:protein-disulfide reductase activity"/>
    <property type="evidence" value="ECO:0007669"/>
    <property type="project" value="UniProtKB-ARBA"/>
</dbReference>
<evidence type="ECO:0000313" key="7">
    <source>
        <dbReference type="EMBL" id="ABK45722.1"/>
    </source>
</evidence>
<keyword evidence="3" id="KW-0249">Electron transport</keyword>
<dbReference type="KEGG" id="mgm:Mmc1_3232"/>
<dbReference type="OrthoDB" id="9790390at2"/>
<evidence type="ECO:0000259" key="6">
    <source>
        <dbReference type="PROSITE" id="PS51352"/>
    </source>
</evidence>
<evidence type="ECO:0000256" key="3">
    <source>
        <dbReference type="ARBA" id="ARBA00022982"/>
    </source>
</evidence>
<evidence type="ECO:0000256" key="5">
    <source>
        <dbReference type="ARBA" id="ARBA00023284"/>
    </source>
</evidence>
<reference evidence="7 8" key="2">
    <citation type="journal article" date="2012" name="Int. J. Syst. Evol. Microbiol.">
        <title>Magnetococcus marinus gen. nov., sp. nov., a marine, magnetotactic bacterium that represents a novel lineage (Magnetococcaceae fam. nov.; Magnetococcales ord. nov.) at the base of the Alphaproteobacteria.</title>
        <authorList>
            <person name="Bazylinski D.A."/>
            <person name="Williams T.J."/>
            <person name="Lefevre C.T."/>
            <person name="Berg R.J."/>
            <person name="Zhang C.L."/>
            <person name="Bowser S.S."/>
            <person name="Dean A.J."/>
            <person name="Beveridge T.J."/>
        </authorList>
    </citation>
    <scope>NUCLEOTIDE SEQUENCE [LARGE SCALE GENOMIC DNA]</scope>
    <source>
        <strain evidence="8">ATCC BAA-1437 / JCM 17883 / MC-1</strain>
    </source>
</reference>
<evidence type="ECO:0000256" key="1">
    <source>
        <dbReference type="ARBA" id="ARBA00008987"/>
    </source>
</evidence>
<dbReference type="PANTHER" id="PTHR45663:SF11">
    <property type="entry name" value="GEO12009P1"/>
    <property type="match status" value="1"/>
</dbReference>
<gene>
    <name evidence="7" type="ordered locus">Mmc1_3232</name>
</gene>
<dbReference type="PROSITE" id="PS51352">
    <property type="entry name" value="THIOREDOXIN_2"/>
    <property type="match status" value="1"/>
</dbReference>
<dbReference type="Gene3D" id="1.25.40.10">
    <property type="entry name" value="Tetratricopeptide repeat domain"/>
    <property type="match status" value="2"/>
</dbReference>
<dbReference type="CDD" id="cd02956">
    <property type="entry name" value="ybbN"/>
    <property type="match status" value="1"/>
</dbReference>
<keyword evidence="8" id="KW-1185">Reference proteome</keyword>
<feature type="domain" description="Thioredoxin" evidence="6">
    <location>
        <begin position="1"/>
        <end position="113"/>
    </location>
</feature>
<sequence length="285" mass="31103">MAASQWVINVDQSSFNQQVIEPSYRVPVLVDFWAPWCGPCRALGPILEKLANEMAGRFILAKVNSDENPQLSQQFGVQGIPACKLVIEGAIVDAFTGALPESGVRQFLDKAIPSAADNEAAQAALLAQRGDLLGALELYQKGLAEQPDHTGCLVGAASIALAQGKDAEASAFMERLTPKGLNSDAAKALQNKLAFRQTNQDVETLRQDVARHPDNLDHRITLGQALIAQEQIEAGLEQLLLAVKQDRHYKEDHARKLILKVFEMLGHAHPITSHYRGKLSQVLFT</sequence>
<dbReference type="Pfam" id="PF00085">
    <property type="entry name" value="Thioredoxin"/>
    <property type="match status" value="1"/>
</dbReference>
<dbReference type="FunFam" id="3.40.30.10:FF:000001">
    <property type="entry name" value="Thioredoxin"/>
    <property type="match status" value="1"/>
</dbReference>
<dbReference type="GO" id="GO:0045454">
    <property type="term" value="P:cell redox homeostasis"/>
    <property type="evidence" value="ECO:0007669"/>
    <property type="project" value="TreeGrafter"/>
</dbReference>
<dbReference type="Gene3D" id="3.40.30.10">
    <property type="entry name" value="Glutaredoxin"/>
    <property type="match status" value="1"/>
</dbReference>
<dbReference type="PANTHER" id="PTHR45663">
    <property type="entry name" value="GEO12009P1"/>
    <property type="match status" value="1"/>
</dbReference>
<name>A0LCM9_MAGMM</name>
<keyword evidence="2" id="KW-0813">Transport</keyword>
<dbReference type="PRINTS" id="PR00421">
    <property type="entry name" value="THIOREDOXIN"/>
</dbReference>
<proteinExistence type="inferred from homology"/>
<dbReference type="GO" id="GO:0005829">
    <property type="term" value="C:cytosol"/>
    <property type="evidence" value="ECO:0007669"/>
    <property type="project" value="TreeGrafter"/>
</dbReference>
<dbReference type="InterPro" id="IPR011990">
    <property type="entry name" value="TPR-like_helical_dom_sf"/>
</dbReference>
<dbReference type="Pfam" id="PF14559">
    <property type="entry name" value="TPR_19"/>
    <property type="match status" value="1"/>
</dbReference>
<dbReference type="Pfam" id="PF14561">
    <property type="entry name" value="TPR_20"/>
    <property type="match status" value="1"/>
</dbReference>
<dbReference type="GO" id="GO:0006950">
    <property type="term" value="P:response to stress"/>
    <property type="evidence" value="ECO:0007669"/>
    <property type="project" value="UniProtKB-ARBA"/>
</dbReference>
<evidence type="ECO:0000313" key="8">
    <source>
        <dbReference type="Proteomes" id="UP000002586"/>
    </source>
</evidence>
<protein>
    <submittedName>
        <fullName evidence="7">Thioredoxin domain</fullName>
    </submittedName>
</protein>
<dbReference type="SUPFAM" id="SSF52833">
    <property type="entry name" value="Thioredoxin-like"/>
    <property type="match status" value="1"/>
</dbReference>
<accession>A0LCM9</accession>
<dbReference type="EMBL" id="CP000471">
    <property type="protein sequence ID" value="ABK45722.1"/>
    <property type="molecule type" value="Genomic_DNA"/>
</dbReference>
<dbReference type="SUPFAM" id="SSF48452">
    <property type="entry name" value="TPR-like"/>
    <property type="match status" value="1"/>
</dbReference>
<comment type="similarity">
    <text evidence="1">Belongs to the thioredoxin family.</text>
</comment>
<dbReference type="InterPro" id="IPR036249">
    <property type="entry name" value="Thioredoxin-like_sf"/>
</dbReference>
<dbReference type="HOGENOM" id="CLU_046120_0_0_5"/>